<name>A0A2T7Q001_POMCA</name>
<dbReference type="EMBL" id="PZQS01000001">
    <property type="protein sequence ID" value="PVD39005.1"/>
    <property type="molecule type" value="Genomic_DNA"/>
</dbReference>
<accession>A0A2T7Q001</accession>
<gene>
    <name evidence="1" type="ORF">C0Q70_01630</name>
</gene>
<proteinExistence type="predicted"/>
<evidence type="ECO:0000313" key="1">
    <source>
        <dbReference type="EMBL" id="PVD39005.1"/>
    </source>
</evidence>
<evidence type="ECO:0000313" key="2">
    <source>
        <dbReference type="Proteomes" id="UP000245119"/>
    </source>
</evidence>
<sequence length="228" mass="26273">MVESILNELLIKPPAPQQHPATPPWHCSLRVFLKRKHSPLPRDGNTRPRAFSFGSQWTSNLRCRDSLFPYLFVLQNTGVTEGWGHFLRLAPLQAWLERRISDGLVEMTFGREKERKNIFKMTGSWEEGETEKMVDSLADIKQQGRLIKSKRKSCWKDCFQGVCQPLPRAGSNFIQMLQALVCLSQTERNQCYVLRTGELKQPTHRPVLLRCLGPSHSALRPKHVEIDE</sequence>
<dbReference type="AlphaFoldDB" id="A0A2T7Q001"/>
<reference evidence="1 2" key="1">
    <citation type="submission" date="2018-04" db="EMBL/GenBank/DDBJ databases">
        <title>The genome of golden apple snail Pomacea canaliculata provides insight into stress tolerance and invasive adaptation.</title>
        <authorList>
            <person name="Liu C."/>
            <person name="Liu B."/>
            <person name="Ren Y."/>
            <person name="Zhang Y."/>
            <person name="Wang H."/>
            <person name="Li S."/>
            <person name="Jiang F."/>
            <person name="Yin L."/>
            <person name="Zhang G."/>
            <person name="Qian W."/>
            <person name="Fan W."/>
        </authorList>
    </citation>
    <scope>NUCLEOTIDE SEQUENCE [LARGE SCALE GENOMIC DNA]</scope>
    <source>
        <strain evidence="1">SZHN2017</strain>
        <tissue evidence="1">Muscle</tissue>
    </source>
</reference>
<dbReference type="Proteomes" id="UP000245119">
    <property type="component" value="Linkage Group LG1"/>
</dbReference>
<keyword evidence="2" id="KW-1185">Reference proteome</keyword>
<comment type="caution">
    <text evidence="1">The sequence shown here is derived from an EMBL/GenBank/DDBJ whole genome shotgun (WGS) entry which is preliminary data.</text>
</comment>
<protein>
    <submittedName>
        <fullName evidence="1">Uncharacterized protein</fullName>
    </submittedName>
</protein>
<organism evidence="1 2">
    <name type="scientific">Pomacea canaliculata</name>
    <name type="common">Golden apple snail</name>
    <dbReference type="NCBI Taxonomy" id="400727"/>
    <lineage>
        <taxon>Eukaryota</taxon>
        <taxon>Metazoa</taxon>
        <taxon>Spiralia</taxon>
        <taxon>Lophotrochozoa</taxon>
        <taxon>Mollusca</taxon>
        <taxon>Gastropoda</taxon>
        <taxon>Caenogastropoda</taxon>
        <taxon>Architaenioglossa</taxon>
        <taxon>Ampullarioidea</taxon>
        <taxon>Ampullariidae</taxon>
        <taxon>Pomacea</taxon>
    </lineage>
</organism>